<evidence type="ECO:0000313" key="2">
    <source>
        <dbReference type="Proteomes" id="UP000270034"/>
    </source>
</evidence>
<sequence>MKNSKSKKDAAMQIKGRLKPKKMAVYCRFSLVAQTICAIKKK</sequence>
<dbReference type="KEGG" id="aot:AcetOri_orf00063p"/>
<keyword evidence="1" id="KW-0614">Plasmid</keyword>
<evidence type="ECO:0000313" key="1">
    <source>
        <dbReference type="EMBL" id="BBC81732.1"/>
    </source>
</evidence>
<geneLocation type="plasmid" evidence="2">
    <name>paof1 fan1 dna</name>
</geneLocation>
<reference evidence="1 2" key="1">
    <citation type="submission" date="2018-02" db="EMBL/GenBank/DDBJ databases">
        <title>Acetobacter orientalis genome.</title>
        <authorList>
            <person name="Nakashima N."/>
            <person name="Tamura T."/>
        </authorList>
    </citation>
    <scope>NUCLEOTIDE SEQUENCE [LARGE SCALE GENOMIC DNA]</scope>
    <source>
        <strain evidence="1 2">FAN1</strain>
        <plasmid evidence="2">paof1 fan1 dna</plasmid>
    </source>
</reference>
<dbReference type="AlphaFoldDB" id="A0A2Z5ZLS2"/>
<dbReference type="Proteomes" id="UP000270034">
    <property type="component" value="Plasmid pAOF1"/>
</dbReference>
<name>A0A2Z5ZLS2_9PROT</name>
<accession>A0A2Z5ZLS2</accession>
<protein>
    <submittedName>
        <fullName evidence="1">Uncharacterized protein</fullName>
    </submittedName>
</protein>
<dbReference type="EMBL" id="AP018516">
    <property type="protein sequence ID" value="BBC81732.1"/>
    <property type="molecule type" value="Genomic_DNA"/>
</dbReference>
<organism evidence="1 2">
    <name type="scientific">Acetobacter orientalis</name>
    <dbReference type="NCBI Taxonomy" id="146474"/>
    <lineage>
        <taxon>Bacteria</taxon>
        <taxon>Pseudomonadati</taxon>
        <taxon>Pseudomonadota</taxon>
        <taxon>Alphaproteobacteria</taxon>
        <taxon>Acetobacterales</taxon>
        <taxon>Acetobacteraceae</taxon>
        <taxon>Acetobacter</taxon>
    </lineage>
</organism>
<gene>
    <name evidence="1" type="ORF">AcetOrient_orf00063p</name>
</gene>
<proteinExistence type="predicted"/>